<accession>A0A2T1M3L9</accession>
<dbReference type="CDD" id="cd09877">
    <property type="entry name" value="PIN_YacL-like"/>
    <property type="match status" value="1"/>
</dbReference>
<keyword evidence="3" id="KW-0378">Hydrolase</keyword>
<sequence>MLDAIIILLFVIAVAGVGFGSVDLLPLEVRGQITNIEALRWLSAGFASIIGLALGLVAQTTYRRVEAQIRRTPIEVLLTRAIGLVIGLLIANLILAPIFFLPIPQEFAFIKPMMAILGSVMFSYLGVTLADTHGRTFLRLINPNSIETMLVAEGTLQPVSTKIIDTSCIIDGRIEQLLETGFIEGQILVPQFILQELQQLADGSNDQKRVRGRRGLDILNRVQETFPDRIVIHSADYEDITTVDAKLVHLAQEINGILLTNDYNLSKVANLQKVGILNVNDLAQALRPIYLPGDTLDLKILKQGKEPTQGVGYLEDGTMVVVEEGKDYVNEEVRVIVTSALQTSAGRMIFAKPQTSVMAS</sequence>
<keyword evidence="8" id="KW-1185">Reference proteome</keyword>
<feature type="transmembrane region" description="Helical" evidence="5">
    <location>
        <begin position="82"/>
        <end position="103"/>
    </location>
</feature>
<evidence type="ECO:0000256" key="5">
    <source>
        <dbReference type="SAM" id="Phobius"/>
    </source>
</evidence>
<reference evidence="7 8" key="1">
    <citation type="submission" date="2018-03" db="EMBL/GenBank/DDBJ databases">
        <title>The ancient ancestry and fast evolution of plastids.</title>
        <authorList>
            <person name="Moore K.R."/>
            <person name="Magnabosco C."/>
            <person name="Momper L."/>
            <person name="Gold D.A."/>
            <person name="Bosak T."/>
            <person name="Fournier G.P."/>
        </authorList>
    </citation>
    <scope>NUCLEOTIDE SEQUENCE [LARGE SCALE GENOMIC DNA]</scope>
    <source>
        <strain evidence="7 8">CCALA 016</strain>
    </source>
</reference>
<keyword evidence="2" id="KW-0540">Nuclease</keyword>
<keyword evidence="5" id="KW-0472">Membrane</keyword>
<dbReference type="EMBL" id="PXOH01000001">
    <property type="protein sequence ID" value="PSF39443.1"/>
    <property type="molecule type" value="Genomic_DNA"/>
</dbReference>
<evidence type="ECO:0000256" key="3">
    <source>
        <dbReference type="ARBA" id="ARBA00022801"/>
    </source>
</evidence>
<dbReference type="AlphaFoldDB" id="A0A2T1M3L9"/>
<evidence type="ECO:0000259" key="6">
    <source>
        <dbReference type="SMART" id="SM00670"/>
    </source>
</evidence>
<gene>
    <name evidence="7" type="ORF">C7H19_01250</name>
</gene>
<dbReference type="SUPFAM" id="SSF88723">
    <property type="entry name" value="PIN domain-like"/>
    <property type="match status" value="1"/>
</dbReference>
<reference evidence="7 8" key="2">
    <citation type="submission" date="2018-03" db="EMBL/GenBank/DDBJ databases">
        <authorList>
            <person name="Keele B.F."/>
        </authorList>
    </citation>
    <scope>NUCLEOTIDE SEQUENCE [LARGE SCALE GENOMIC DNA]</scope>
    <source>
        <strain evidence="7 8">CCALA 016</strain>
    </source>
</reference>
<evidence type="ECO:0000313" key="7">
    <source>
        <dbReference type="EMBL" id="PSF39443.1"/>
    </source>
</evidence>
<comment type="caution">
    <text evidence="7">The sequence shown here is derived from an EMBL/GenBank/DDBJ whole genome shotgun (WGS) entry which is preliminary data.</text>
</comment>
<feature type="transmembrane region" description="Helical" evidence="5">
    <location>
        <begin position="109"/>
        <end position="130"/>
    </location>
</feature>
<proteinExistence type="predicted"/>
<dbReference type="RefSeq" id="WP_106455065.1">
    <property type="nucleotide sequence ID" value="NZ_PXOH01000001.1"/>
</dbReference>
<dbReference type="PANTHER" id="PTHR11603">
    <property type="entry name" value="AAA FAMILY ATPASE"/>
    <property type="match status" value="1"/>
</dbReference>
<protein>
    <recommendedName>
        <fullName evidence="6">PIN domain-containing protein</fullName>
    </recommendedName>
</protein>
<dbReference type="Gene3D" id="3.40.50.1010">
    <property type="entry name" value="5'-nuclease"/>
    <property type="match status" value="1"/>
</dbReference>
<dbReference type="InterPro" id="IPR002716">
    <property type="entry name" value="PIN_dom"/>
</dbReference>
<feature type="transmembrane region" description="Helical" evidence="5">
    <location>
        <begin position="44"/>
        <end position="62"/>
    </location>
</feature>
<dbReference type="PANTHER" id="PTHR11603:SF147">
    <property type="entry name" value="MEMBRANE PROTEIN"/>
    <property type="match status" value="1"/>
</dbReference>
<dbReference type="OrthoDB" id="9780734at2"/>
<dbReference type="Proteomes" id="UP000239001">
    <property type="component" value="Unassembled WGS sequence"/>
</dbReference>
<keyword evidence="5" id="KW-1133">Transmembrane helix</keyword>
<keyword evidence="5" id="KW-0812">Transmembrane</keyword>
<feature type="domain" description="PIN" evidence="6">
    <location>
        <begin position="160"/>
        <end position="267"/>
    </location>
</feature>
<dbReference type="GO" id="GO:0004518">
    <property type="term" value="F:nuclease activity"/>
    <property type="evidence" value="ECO:0007669"/>
    <property type="project" value="UniProtKB-KW"/>
</dbReference>
<dbReference type="GO" id="GO:0016787">
    <property type="term" value="F:hydrolase activity"/>
    <property type="evidence" value="ECO:0007669"/>
    <property type="project" value="UniProtKB-KW"/>
</dbReference>
<dbReference type="SMART" id="SM00670">
    <property type="entry name" value="PINc"/>
    <property type="match status" value="1"/>
</dbReference>
<evidence type="ECO:0000313" key="8">
    <source>
        <dbReference type="Proteomes" id="UP000239001"/>
    </source>
</evidence>
<dbReference type="InterPro" id="IPR002792">
    <property type="entry name" value="TRAM_dom"/>
</dbReference>
<dbReference type="Pfam" id="PF01938">
    <property type="entry name" value="TRAM"/>
    <property type="match status" value="1"/>
</dbReference>
<dbReference type="InterPro" id="IPR029060">
    <property type="entry name" value="PIN-like_dom_sf"/>
</dbReference>
<evidence type="ECO:0000256" key="1">
    <source>
        <dbReference type="ARBA" id="ARBA00001946"/>
    </source>
</evidence>
<dbReference type="Pfam" id="PF01850">
    <property type="entry name" value="PIN"/>
    <property type="match status" value="1"/>
</dbReference>
<evidence type="ECO:0000256" key="2">
    <source>
        <dbReference type="ARBA" id="ARBA00022722"/>
    </source>
</evidence>
<name>A0A2T1M3L9_9CHRO</name>
<evidence type="ECO:0000256" key="4">
    <source>
        <dbReference type="ARBA" id="ARBA00022842"/>
    </source>
</evidence>
<organism evidence="7 8">
    <name type="scientific">Aphanothece hegewaldii CCALA 016</name>
    <dbReference type="NCBI Taxonomy" id="2107694"/>
    <lineage>
        <taxon>Bacteria</taxon>
        <taxon>Bacillati</taxon>
        <taxon>Cyanobacteriota</taxon>
        <taxon>Cyanophyceae</taxon>
        <taxon>Oscillatoriophycideae</taxon>
        <taxon>Chroococcales</taxon>
        <taxon>Aphanothecaceae</taxon>
        <taxon>Aphanothece</taxon>
    </lineage>
</organism>
<dbReference type="InterPro" id="IPR052041">
    <property type="entry name" value="Nucleic_acid_metab_PIN/TRAM"/>
</dbReference>
<keyword evidence="4" id="KW-0460">Magnesium</keyword>
<comment type="cofactor">
    <cofactor evidence="1">
        <name>Mg(2+)</name>
        <dbReference type="ChEBI" id="CHEBI:18420"/>
    </cofactor>
</comment>